<organism evidence="1 2">
    <name type="scientific">Dendrobium nobile</name>
    <name type="common">Orchid</name>
    <dbReference type="NCBI Taxonomy" id="94219"/>
    <lineage>
        <taxon>Eukaryota</taxon>
        <taxon>Viridiplantae</taxon>
        <taxon>Streptophyta</taxon>
        <taxon>Embryophyta</taxon>
        <taxon>Tracheophyta</taxon>
        <taxon>Spermatophyta</taxon>
        <taxon>Magnoliopsida</taxon>
        <taxon>Liliopsida</taxon>
        <taxon>Asparagales</taxon>
        <taxon>Orchidaceae</taxon>
        <taxon>Epidendroideae</taxon>
        <taxon>Malaxideae</taxon>
        <taxon>Dendrobiinae</taxon>
        <taxon>Dendrobium</taxon>
    </lineage>
</organism>
<protein>
    <submittedName>
        <fullName evidence="1">Uncharacterized protein</fullName>
    </submittedName>
</protein>
<name>A0A8T3ACK8_DENNO</name>
<evidence type="ECO:0000313" key="1">
    <source>
        <dbReference type="EMBL" id="KAI0493801.1"/>
    </source>
</evidence>
<reference evidence="1" key="1">
    <citation type="journal article" date="2022" name="Front. Genet.">
        <title>Chromosome-Scale Assembly of the Dendrobium nobile Genome Provides Insights Into the Molecular Mechanism of the Biosynthesis of the Medicinal Active Ingredient of Dendrobium.</title>
        <authorList>
            <person name="Xu Q."/>
            <person name="Niu S.-C."/>
            <person name="Li K.-L."/>
            <person name="Zheng P.-J."/>
            <person name="Zhang X.-J."/>
            <person name="Jia Y."/>
            <person name="Liu Y."/>
            <person name="Niu Y.-X."/>
            <person name="Yu L.-H."/>
            <person name="Chen D.-F."/>
            <person name="Zhang G.-Q."/>
        </authorList>
    </citation>
    <scope>NUCLEOTIDE SEQUENCE</scope>
    <source>
        <tissue evidence="1">Leaf</tissue>
    </source>
</reference>
<gene>
    <name evidence="1" type="ORF">KFK09_023926</name>
</gene>
<evidence type="ECO:0000313" key="2">
    <source>
        <dbReference type="Proteomes" id="UP000829196"/>
    </source>
</evidence>
<dbReference type="AlphaFoldDB" id="A0A8T3ACK8"/>
<sequence length="154" mass="17365">MSPLDSIRELEFEEVLITNPFPCSSDRIPNQISVKRESSLALAQRLVLPLPLSPSPSWLLDLASAMTFPPWRIGSHNILIGSNDRARLLRRTGNHDSLIGSNHESRSLRRKLSPDRPFFDSSVAGRLRPLHDDPLLSERKLRHFDGSKNGSRPL</sequence>
<dbReference type="Proteomes" id="UP000829196">
    <property type="component" value="Unassembled WGS sequence"/>
</dbReference>
<accession>A0A8T3ACK8</accession>
<comment type="caution">
    <text evidence="1">The sequence shown here is derived from an EMBL/GenBank/DDBJ whole genome shotgun (WGS) entry which is preliminary data.</text>
</comment>
<dbReference type="EMBL" id="JAGYWB010000017">
    <property type="protein sequence ID" value="KAI0493801.1"/>
    <property type="molecule type" value="Genomic_DNA"/>
</dbReference>
<keyword evidence="2" id="KW-1185">Reference proteome</keyword>
<proteinExistence type="predicted"/>